<proteinExistence type="predicted"/>
<evidence type="ECO:0000313" key="2">
    <source>
        <dbReference type="EMBL" id="GMG99157.1"/>
    </source>
</evidence>
<organism evidence="2 3">
    <name type="scientific">Nepenthes gracilis</name>
    <name type="common">Slender pitcher plant</name>
    <dbReference type="NCBI Taxonomy" id="150966"/>
    <lineage>
        <taxon>Eukaryota</taxon>
        <taxon>Viridiplantae</taxon>
        <taxon>Streptophyta</taxon>
        <taxon>Embryophyta</taxon>
        <taxon>Tracheophyta</taxon>
        <taxon>Spermatophyta</taxon>
        <taxon>Magnoliopsida</taxon>
        <taxon>eudicotyledons</taxon>
        <taxon>Gunneridae</taxon>
        <taxon>Pentapetalae</taxon>
        <taxon>Caryophyllales</taxon>
        <taxon>Nepenthaceae</taxon>
        <taxon>Nepenthes</taxon>
    </lineage>
</organism>
<dbReference type="AlphaFoldDB" id="A0AAD3P4E9"/>
<comment type="caution">
    <text evidence="2">The sequence shown here is derived from an EMBL/GenBank/DDBJ whole genome shotgun (WGS) entry which is preliminary data.</text>
</comment>
<gene>
    <name evidence="2" type="ORF">Nepgr_000997</name>
</gene>
<evidence type="ECO:0000256" key="1">
    <source>
        <dbReference type="SAM" id="MobiDB-lite"/>
    </source>
</evidence>
<name>A0AAD3P4E9_NEPGR</name>
<keyword evidence="3" id="KW-1185">Reference proteome</keyword>
<protein>
    <submittedName>
        <fullName evidence="2">Uncharacterized protein</fullName>
    </submittedName>
</protein>
<accession>A0AAD3P4E9</accession>
<sequence>MVSDRKQLSVKIILGQKIEIDTESFLKNKIELRKQNGGEIESRSSQSVSEPQHELEELAFEPPAKILELASEPRAEPLEPSVEPSAELLEPAGEMRAELREPSAEPPTGP</sequence>
<evidence type="ECO:0000313" key="3">
    <source>
        <dbReference type="Proteomes" id="UP001279734"/>
    </source>
</evidence>
<feature type="region of interest" description="Disordered" evidence="1">
    <location>
        <begin position="71"/>
        <end position="110"/>
    </location>
</feature>
<dbReference type="Proteomes" id="UP001279734">
    <property type="component" value="Unassembled WGS sequence"/>
</dbReference>
<reference evidence="2" key="1">
    <citation type="submission" date="2023-05" db="EMBL/GenBank/DDBJ databases">
        <title>Nepenthes gracilis genome sequencing.</title>
        <authorList>
            <person name="Fukushima K."/>
        </authorList>
    </citation>
    <scope>NUCLEOTIDE SEQUENCE</scope>
    <source>
        <strain evidence="2">SING2019-196</strain>
    </source>
</reference>
<dbReference type="EMBL" id="BSYO01000001">
    <property type="protein sequence ID" value="GMG99157.1"/>
    <property type="molecule type" value="Genomic_DNA"/>
</dbReference>
<feature type="region of interest" description="Disordered" evidence="1">
    <location>
        <begin position="34"/>
        <end position="58"/>
    </location>
</feature>
<feature type="compositionally biased region" description="Basic and acidic residues" evidence="1">
    <location>
        <begin position="93"/>
        <end position="103"/>
    </location>
</feature>